<dbReference type="PANTHER" id="PTHR35936:SF35">
    <property type="entry name" value="L-CYSTINE-BINDING PROTEIN TCYJ"/>
    <property type="match status" value="1"/>
</dbReference>
<dbReference type="InterPro" id="IPR001638">
    <property type="entry name" value="Solute-binding_3/MltF_N"/>
</dbReference>
<feature type="domain" description="Solute-binding protein family 3/N-terminal" evidence="3">
    <location>
        <begin position="39"/>
        <end position="125"/>
    </location>
</feature>
<dbReference type="Proteomes" id="UP000501891">
    <property type="component" value="Chromosome"/>
</dbReference>
<organism evidence="4 5">
    <name type="scientific">Aerophototrophica crusticola</name>
    <dbReference type="NCBI Taxonomy" id="1709002"/>
    <lineage>
        <taxon>Bacteria</taxon>
        <taxon>Pseudomonadati</taxon>
        <taxon>Pseudomonadota</taxon>
        <taxon>Alphaproteobacteria</taxon>
        <taxon>Rhodospirillales</taxon>
        <taxon>Rhodospirillaceae</taxon>
        <taxon>Aerophototrophica</taxon>
    </lineage>
</organism>
<sequence>MRASRNPAQGVALAFALLLLAVLPAEAADCALRFAWWPWEPYHYLDEDGRMRGIDHALVTEAARRAGCSVTWEQVPRRRSLVLVQEGLIDAVAGLGVTAERQAMGRFSRPLRSGLNVLLVRKGEADRFPATRLADLAGQGFRLGVIAGARHSEEIDRFVGTRGWPGGSWASPTARAP</sequence>
<dbReference type="PANTHER" id="PTHR35936">
    <property type="entry name" value="MEMBRANE-BOUND LYTIC MUREIN TRANSGLYCOSYLASE F"/>
    <property type="match status" value="1"/>
</dbReference>
<evidence type="ECO:0000313" key="5">
    <source>
        <dbReference type="Proteomes" id="UP000501891"/>
    </source>
</evidence>
<evidence type="ECO:0000313" key="4">
    <source>
        <dbReference type="EMBL" id="QJE71906.1"/>
    </source>
</evidence>
<protein>
    <submittedName>
        <fullName evidence="4">Amino acid ABC transporter substrate-binding protein</fullName>
    </submittedName>
</protein>
<feature type="signal peptide" evidence="2">
    <location>
        <begin position="1"/>
        <end position="27"/>
    </location>
</feature>
<evidence type="ECO:0000256" key="1">
    <source>
        <dbReference type="ARBA" id="ARBA00022729"/>
    </source>
</evidence>
<evidence type="ECO:0000259" key="3">
    <source>
        <dbReference type="Pfam" id="PF00497"/>
    </source>
</evidence>
<dbReference type="EMBL" id="CP051775">
    <property type="protein sequence ID" value="QJE71906.1"/>
    <property type="molecule type" value="Genomic_DNA"/>
</dbReference>
<gene>
    <name evidence="4" type="ORF">HHL28_01185</name>
</gene>
<dbReference type="KEGG" id="acru:HHL28_01185"/>
<keyword evidence="5" id="KW-1185">Reference proteome</keyword>
<evidence type="ECO:0000256" key="2">
    <source>
        <dbReference type="SAM" id="SignalP"/>
    </source>
</evidence>
<dbReference type="AlphaFoldDB" id="A0A858R481"/>
<dbReference type="SUPFAM" id="SSF53850">
    <property type="entry name" value="Periplasmic binding protein-like II"/>
    <property type="match status" value="1"/>
</dbReference>
<proteinExistence type="predicted"/>
<reference evidence="4" key="1">
    <citation type="submission" date="2020-04" db="EMBL/GenBank/DDBJ databases">
        <title>A desert anoxygenic phototrophic bacterium fixes CO2 using RubisCO under aerobic conditions.</title>
        <authorList>
            <person name="Tang K."/>
        </authorList>
    </citation>
    <scope>NUCLEOTIDE SEQUENCE [LARGE SCALE GENOMIC DNA]</scope>
    <source>
        <strain evidence="4">MIMtkB3</strain>
    </source>
</reference>
<dbReference type="Gene3D" id="3.40.190.10">
    <property type="entry name" value="Periplasmic binding protein-like II"/>
    <property type="match status" value="2"/>
</dbReference>
<feature type="chain" id="PRO_5033064502" evidence="2">
    <location>
        <begin position="28"/>
        <end position="177"/>
    </location>
</feature>
<dbReference type="Pfam" id="PF00497">
    <property type="entry name" value="SBP_bac_3"/>
    <property type="match status" value="1"/>
</dbReference>
<keyword evidence="1 2" id="KW-0732">Signal</keyword>
<accession>A0A858R481</accession>
<name>A0A858R481_9PROT</name>